<dbReference type="RefSeq" id="WP_192755856.1">
    <property type="nucleotide sequence ID" value="NZ_BAABJL010000239.1"/>
</dbReference>
<comment type="caution">
    <text evidence="1">The sequence shown here is derived from an EMBL/GenBank/DDBJ whole genome shotgun (WGS) entry which is preliminary data.</text>
</comment>
<name>A0A927RF32_9ACTN</name>
<dbReference type="GO" id="GO:0000287">
    <property type="term" value="F:magnesium ion binding"/>
    <property type="evidence" value="ECO:0007669"/>
    <property type="project" value="TreeGrafter"/>
</dbReference>
<dbReference type="PANTHER" id="PTHR10000">
    <property type="entry name" value="PHOSPHOSERINE PHOSPHATASE"/>
    <property type="match status" value="1"/>
</dbReference>
<dbReference type="Gene3D" id="3.30.1240.10">
    <property type="match status" value="1"/>
</dbReference>
<dbReference type="GO" id="GO:0016791">
    <property type="term" value="F:phosphatase activity"/>
    <property type="evidence" value="ECO:0007669"/>
    <property type="project" value="TreeGrafter"/>
</dbReference>
<evidence type="ECO:0000313" key="2">
    <source>
        <dbReference type="Proteomes" id="UP000638648"/>
    </source>
</evidence>
<dbReference type="Pfam" id="PF08282">
    <property type="entry name" value="Hydrolase_3"/>
    <property type="match status" value="1"/>
</dbReference>
<reference evidence="1" key="1">
    <citation type="submission" date="2020-10" db="EMBL/GenBank/DDBJ databases">
        <title>Sequencing the genomes of 1000 actinobacteria strains.</title>
        <authorList>
            <person name="Klenk H.-P."/>
        </authorList>
    </citation>
    <scope>NUCLEOTIDE SEQUENCE</scope>
    <source>
        <strain evidence="1">DSM 45354</strain>
    </source>
</reference>
<dbReference type="Gene3D" id="3.40.50.1000">
    <property type="entry name" value="HAD superfamily/HAD-like"/>
    <property type="match status" value="1"/>
</dbReference>
<dbReference type="NCBIfam" id="TIGR01484">
    <property type="entry name" value="HAD-SF-IIB"/>
    <property type="match status" value="1"/>
</dbReference>
<accession>A0A927RF32</accession>
<organism evidence="1 2">
    <name type="scientific">Actinopolymorpha pittospori</name>
    <dbReference type="NCBI Taxonomy" id="648752"/>
    <lineage>
        <taxon>Bacteria</taxon>
        <taxon>Bacillati</taxon>
        <taxon>Actinomycetota</taxon>
        <taxon>Actinomycetes</taxon>
        <taxon>Propionibacteriales</taxon>
        <taxon>Actinopolymorphaceae</taxon>
        <taxon>Actinopolymorpha</taxon>
    </lineage>
</organism>
<dbReference type="GO" id="GO:0005829">
    <property type="term" value="C:cytosol"/>
    <property type="evidence" value="ECO:0007669"/>
    <property type="project" value="TreeGrafter"/>
</dbReference>
<dbReference type="PANTHER" id="PTHR10000:SF8">
    <property type="entry name" value="HAD SUPERFAMILY HYDROLASE-LIKE, TYPE 3"/>
    <property type="match status" value="1"/>
</dbReference>
<dbReference type="InterPro" id="IPR006379">
    <property type="entry name" value="HAD-SF_hydro_IIB"/>
</dbReference>
<dbReference type="AlphaFoldDB" id="A0A927RF32"/>
<gene>
    <name evidence="1" type="ORF">HEB94_009737</name>
</gene>
<proteinExistence type="predicted"/>
<dbReference type="InterPro" id="IPR036412">
    <property type="entry name" value="HAD-like_sf"/>
</dbReference>
<dbReference type="EMBL" id="JADBEM010000001">
    <property type="protein sequence ID" value="MBE1612889.1"/>
    <property type="molecule type" value="Genomic_DNA"/>
</dbReference>
<sequence length="278" mass="30282">MTKTLYVTDLDGTLLTSAGTLSPFTAHTVNRLIEDQALPLTYATARSYSTAVRILAQCRFRLPVIVYNGAFTVEATTGKVIDSRYLEASTAEAVITHCRRLGLPPLVYHYEHEADHVCWVADQLSLGIRNYLRDRPGDPRLSPRTGWDELPTRNVFYISIIGAAEPIAELAAALPVEVTSACTANVQVDTYYPTDTWLEITPLGATKATAVQAVRESIGATRLVCFGDNHNDLPLFHIADESYAVRNASPAVTAAATGVIDSNDEDGVAHWLSQQHPA</sequence>
<keyword evidence="2" id="KW-1185">Reference proteome</keyword>
<dbReference type="Proteomes" id="UP000638648">
    <property type="component" value="Unassembled WGS sequence"/>
</dbReference>
<dbReference type="InterPro" id="IPR023214">
    <property type="entry name" value="HAD_sf"/>
</dbReference>
<protein>
    <submittedName>
        <fullName evidence="1">Cof subfamily protein (Haloacid dehalogenase superfamily)</fullName>
    </submittedName>
</protein>
<dbReference type="SUPFAM" id="SSF56784">
    <property type="entry name" value="HAD-like"/>
    <property type="match status" value="1"/>
</dbReference>
<evidence type="ECO:0000313" key="1">
    <source>
        <dbReference type="EMBL" id="MBE1612889.1"/>
    </source>
</evidence>